<evidence type="ECO:0000256" key="8">
    <source>
        <dbReference type="SAM" id="SignalP"/>
    </source>
</evidence>
<keyword evidence="7" id="KW-0998">Cell outer membrane</keyword>
<evidence type="ECO:0000313" key="9">
    <source>
        <dbReference type="EMBL" id="SEW21147.1"/>
    </source>
</evidence>
<gene>
    <name evidence="9" type="ORF">SAMN04487850_2177</name>
</gene>
<reference evidence="9 10" key="1">
    <citation type="submission" date="2016-10" db="EMBL/GenBank/DDBJ databases">
        <authorList>
            <person name="de Groot N.N."/>
        </authorList>
    </citation>
    <scope>NUCLEOTIDE SEQUENCE [LARGE SCALE GENOMIC DNA]</scope>
    <source>
        <strain evidence="9 10">TC2-24</strain>
    </source>
</reference>
<dbReference type="PANTHER" id="PTHR35093">
    <property type="entry name" value="OUTER MEMBRANE PROTEIN NMB0088-RELATED"/>
    <property type="match status" value="1"/>
</dbReference>
<dbReference type="AlphaFoldDB" id="A0A1I0Q2K0"/>
<evidence type="ECO:0000313" key="10">
    <source>
        <dbReference type="Proteomes" id="UP000199373"/>
    </source>
</evidence>
<organism evidence="9 10">
    <name type="scientific">Prevotella aff. ruminicola Tc2-24</name>
    <dbReference type="NCBI Taxonomy" id="81582"/>
    <lineage>
        <taxon>Bacteria</taxon>
        <taxon>Pseudomonadati</taxon>
        <taxon>Bacteroidota</taxon>
        <taxon>Bacteroidia</taxon>
        <taxon>Bacteroidales</taxon>
        <taxon>Prevotellaceae</taxon>
        <taxon>Prevotella</taxon>
    </lineage>
</organism>
<evidence type="ECO:0000256" key="7">
    <source>
        <dbReference type="ARBA" id="ARBA00023237"/>
    </source>
</evidence>
<dbReference type="Proteomes" id="UP000199373">
    <property type="component" value="Unassembled WGS sequence"/>
</dbReference>
<evidence type="ECO:0000256" key="4">
    <source>
        <dbReference type="ARBA" id="ARBA00022692"/>
    </source>
</evidence>
<feature type="signal peptide" evidence="8">
    <location>
        <begin position="1"/>
        <end position="21"/>
    </location>
</feature>
<evidence type="ECO:0000256" key="2">
    <source>
        <dbReference type="ARBA" id="ARBA00008163"/>
    </source>
</evidence>
<evidence type="ECO:0000256" key="1">
    <source>
        <dbReference type="ARBA" id="ARBA00004571"/>
    </source>
</evidence>
<evidence type="ECO:0000256" key="5">
    <source>
        <dbReference type="ARBA" id="ARBA00022729"/>
    </source>
</evidence>
<dbReference type="InterPro" id="IPR005017">
    <property type="entry name" value="OMPP1/FadL/TodX"/>
</dbReference>
<dbReference type="EMBL" id="FOIQ01000005">
    <property type="protein sequence ID" value="SEW21147.1"/>
    <property type="molecule type" value="Genomic_DNA"/>
</dbReference>
<protein>
    <submittedName>
        <fullName evidence="9">Long-chain fatty acid transport protein</fullName>
    </submittedName>
</protein>
<dbReference type="GO" id="GO:0015483">
    <property type="term" value="F:long-chain fatty acid transporting porin activity"/>
    <property type="evidence" value="ECO:0007669"/>
    <property type="project" value="TreeGrafter"/>
</dbReference>
<dbReference type="SUPFAM" id="SSF56935">
    <property type="entry name" value="Porins"/>
    <property type="match status" value="1"/>
</dbReference>
<dbReference type="GO" id="GO:0009279">
    <property type="term" value="C:cell outer membrane"/>
    <property type="evidence" value="ECO:0007669"/>
    <property type="project" value="UniProtKB-SubCell"/>
</dbReference>
<accession>A0A1I0Q2K0</accession>
<sequence length="484" mass="54091">MTKKVLIITIFTMAITSAVKAGGLMTNTNYHIAFDRMFARGASTEIDAAYSNPAGLAWGHEGLQLSLNFQKPWQNRDIETTLPHFLANPQLGYQGYDIHQKFNGKASAPIVPALFASYKKDKWVFSSMIGIVGSGGFVKYEEGIPMFNAMTMGKIFEKSVATFMANPQSPIITPEMYDIDSEVKGKQYIYGGQINITRKINDRFAASIGLRANYYDGYNKGYVTATTHQQLGGQQLMDLQLDVTQRAWGFSPIVSFDYHQGPLTIAARYEFRSKINTKNDTKALSVTMLGQKTDIKALSEQMGNAATLSALASAMGDQMADKIKNYMPDEHVRYDMPSLFVTAVGYEFTPQLRAALEYHFFDDKHAQMTDNRQKELKHGTHEVLAGVEYDINQKFTVSCGGQRTDYGLSDGYQQNTSFACDSYSVGCGGAWNISDKLRLNVSYFCTLYSDYTHEQQNYLGTPYAGKDVYSRTNHVVGVGLDYRF</sequence>
<keyword evidence="5 8" id="KW-0732">Signal</keyword>
<keyword evidence="4" id="KW-0812">Transmembrane</keyword>
<keyword evidence="10" id="KW-1185">Reference proteome</keyword>
<feature type="chain" id="PRO_5011709672" evidence="8">
    <location>
        <begin position="22"/>
        <end position="484"/>
    </location>
</feature>
<proteinExistence type="inferred from homology"/>
<comment type="similarity">
    <text evidence="2">Belongs to the OmpP1/FadL family.</text>
</comment>
<dbReference type="PANTHER" id="PTHR35093:SF8">
    <property type="entry name" value="OUTER MEMBRANE PROTEIN NMB0088-RELATED"/>
    <property type="match status" value="1"/>
</dbReference>
<keyword evidence="6" id="KW-0472">Membrane</keyword>
<keyword evidence="3" id="KW-1134">Transmembrane beta strand</keyword>
<evidence type="ECO:0000256" key="3">
    <source>
        <dbReference type="ARBA" id="ARBA00022452"/>
    </source>
</evidence>
<name>A0A1I0Q2K0_9BACT</name>
<comment type="subcellular location">
    <subcellularLocation>
        <location evidence="1">Cell outer membrane</location>
        <topology evidence="1">Multi-pass membrane protein</topology>
    </subcellularLocation>
</comment>
<evidence type="ECO:0000256" key="6">
    <source>
        <dbReference type="ARBA" id="ARBA00023136"/>
    </source>
</evidence>
<dbReference type="Gene3D" id="2.40.160.60">
    <property type="entry name" value="Outer membrane protein transport protein (OMPP1/FadL/TodX)"/>
    <property type="match status" value="1"/>
</dbReference>
<dbReference type="RefSeq" id="WP_256219000.1">
    <property type="nucleotide sequence ID" value="NZ_FOIQ01000005.1"/>
</dbReference>